<evidence type="ECO:0000256" key="11">
    <source>
        <dbReference type="HAMAP-Rule" id="MF_01211"/>
    </source>
</evidence>
<dbReference type="InterPro" id="IPR050353">
    <property type="entry name" value="PyrK_electron_transfer"/>
</dbReference>
<comment type="pathway">
    <text evidence="11">Pyrimidine metabolism; UMP biosynthesis via de novo pathway; orotate from (S)-dihydroorotate (NAD(+) route): step 1/1.</text>
</comment>
<dbReference type="GO" id="GO:0051537">
    <property type="term" value="F:2 iron, 2 sulfur cluster binding"/>
    <property type="evidence" value="ECO:0007669"/>
    <property type="project" value="UniProtKB-KW"/>
</dbReference>
<dbReference type="Pfam" id="PF10418">
    <property type="entry name" value="DHODB_Fe-S_bind"/>
    <property type="match status" value="1"/>
</dbReference>
<evidence type="ECO:0000256" key="10">
    <source>
        <dbReference type="ARBA" id="ARBA00023014"/>
    </source>
</evidence>
<evidence type="ECO:0000256" key="1">
    <source>
        <dbReference type="ARBA" id="ARBA00006422"/>
    </source>
</evidence>
<dbReference type="HAMAP" id="MF_01211">
    <property type="entry name" value="DHODB_Fe_S_bind"/>
    <property type="match status" value="1"/>
</dbReference>
<organism evidence="15 16">
    <name type="scientific">Candidatus Flavonifractor intestinipullorum</name>
    <dbReference type="NCBI Taxonomy" id="2838587"/>
    <lineage>
        <taxon>Bacteria</taxon>
        <taxon>Bacillati</taxon>
        <taxon>Bacillota</taxon>
        <taxon>Clostridia</taxon>
        <taxon>Eubacteriales</taxon>
        <taxon>Oscillospiraceae</taxon>
        <taxon>Flavonifractor</taxon>
    </lineage>
</organism>
<comment type="function">
    <text evidence="11">Responsible for channeling the electrons from the oxidation of dihydroorotate from the FMN redox center in the PyrD type B subunit to the ultimate electron acceptor NAD(+).</text>
</comment>
<proteinExistence type="inferred from homology"/>
<dbReference type="InterPro" id="IPR037117">
    <property type="entry name" value="Dihydroorotate_DH_ele_sf"/>
</dbReference>
<keyword evidence="2 11" id="KW-0813">Transport</keyword>
<keyword evidence="10 11" id="KW-0411">Iron-sulfur</keyword>
<feature type="binding site" evidence="11 13">
    <location>
        <position position="223"/>
    </location>
    <ligand>
        <name>[2Fe-2S] cluster</name>
        <dbReference type="ChEBI" id="CHEBI:190135"/>
    </ligand>
</feature>
<name>A0A9D2M8V1_9FIRM</name>
<keyword evidence="4 11" id="KW-0001">2Fe-2S</keyword>
<comment type="caution">
    <text evidence="11">Lacks conserved residue(s) required for the propagation of feature annotation.</text>
</comment>
<feature type="binding site" evidence="11 12">
    <location>
        <begin position="53"/>
        <end position="56"/>
    </location>
    <ligand>
        <name>FAD</name>
        <dbReference type="ChEBI" id="CHEBI:57692"/>
    </ligand>
</feature>
<dbReference type="InterPro" id="IPR017938">
    <property type="entry name" value="Riboflavin_synthase-like_b-brl"/>
</dbReference>
<evidence type="ECO:0000313" key="15">
    <source>
        <dbReference type="EMBL" id="HJB56177.1"/>
    </source>
</evidence>
<dbReference type="InterPro" id="IPR019480">
    <property type="entry name" value="Dihydroorotate_DH_Fe-S-bd"/>
</dbReference>
<keyword evidence="5 11" id="KW-0479">Metal-binding</keyword>
<dbReference type="InterPro" id="IPR023455">
    <property type="entry name" value="Dihydroorotate_DHASE_ETsu"/>
</dbReference>
<comment type="cofactor">
    <cofactor evidence="11">
        <name>[2Fe-2S] cluster</name>
        <dbReference type="ChEBI" id="CHEBI:190135"/>
    </cofactor>
    <text evidence="11">Binds 1 [2Fe-2S] cluster per subunit.</text>
</comment>
<dbReference type="Gene3D" id="2.40.30.10">
    <property type="entry name" value="Translation factors"/>
    <property type="match status" value="1"/>
</dbReference>
<dbReference type="PANTHER" id="PTHR43513">
    <property type="entry name" value="DIHYDROOROTATE DEHYDROGENASE B (NAD(+)), ELECTRON TRANSFER SUBUNIT"/>
    <property type="match status" value="1"/>
</dbReference>
<gene>
    <name evidence="11" type="primary">pyrK</name>
    <name evidence="15" type="ORF">H9714_01345</name>
</gene>
<keyword evidence="9 11" id="KW-0408">Iron</keyword>
<feature type="binding site" evidence="11 13">
    <location>
        <position position="231"/>
    </location>
    <ligand>
        <name>[2Fe-2S] cluster</name>
        <dbReference type="ChEBI" id="CHEBI:190135"/>
    </ligand>
</feature>
<keyword evidence="3 11" id="KW-0285">Flavoprotein</keyword>
<feature type="binding site" evidence="11 13">
    <location>
        <position position="228"/>
    </location>
    <ligand>
        <name>[2Fe-2S] cluster</name>
        <dbReference type="ChEBI" id="CHEBI:190135"/>
    </ligand>
</feature>
<evidence type="ECO:0000313" key="16">
    <source>
        <dbReference type="Proteomes" id="UP000824208"/>
    </source>
</evidence>
<evidence type="ECO:0000256" key="6">
    <source>
        <dbReference type="ARBA" id="ARBA00022827"/>
    </source>
</evidence>
<dbReference type="Gene3D" id="3.40.50.80">
    <property type="entry name" value="Nucleotide-binding domain of ferredoxin-NADP reductase (FNR) module"/>
    <property type="match status" value="1"/>
</dbReference>
<reference evidence="15" key="2">
    <citation type="submission" date="2021-04" db="EMBL/GenBank/DDBJ databases">
        <authorList>
            <person name="Gilroy R."/>
        </authorList>
    </citation>
    <scope>NUCLEOTIDE SEQUENCE</scope>
    <source>
        <strain evidence="15">CHK189-11263</strain>
    </source>
</reference>
<evidence type="ECO:0000256" key="9">
    <source>
        <dbReference type="ARBA" id="ARBA00023004"/>
    </source>
</evidence>
<comment type="cofactor">
    <cofactor evidence="11 12">
        <name>FAD</name>
        <dbReference type="ChEBI" id="CHEBI:57692"/>
    </cofactor>
    <text evidence="11 12">Binds 1 FAD per subunit.</text>
</comment>
<evidence type="ECO:0000256" key="3">
    <source>
        <dbReference type="ARBA" id="ARBA00022630"/>
    </source>
</evidence>
<keyword evidence="8 11" id="KW-0249">Electron transport</keyword>
<dbReference type="EMBL" id="DWYC01000014">
    <property type="protein sequence ID" value="HJB56177.1"/>
    <property type="molecule type" value="Genomic_DNA"/>
</dbReference>
<reference evidence="15" key="1">
    <citation type="journal article" date="2021" name="PeerJ">
        <title>Extensive microbial diversity within the chicken gut microbiome revealed by metagenomics and culture.</title>
        <authorList>
            <person name="Gilroy R."/>
            <person name="Ravi A."/>
            <person name="Getino M."/>
            <person name="Pursley I."/>
            <person name="Horton D.L."/>
            <person name="Alikhan N.F."/>
            <person name="Baker D."/>
            <person name="Gharbi K."/>
            <person name="Hall N."/>
            <person name="Watson M."/>
            <person name="Adriaenssens E.M."/>
            <person name="Foster-Nyarko E."/>
            <person name="Jarju S."/>
            <person name="Secka A."/>
            <person name="Antonio M."/>
            <person name="Oren A."/>
            <person name="Chaudhuri R.R."/>
            <person name="La Ragione R."/>
            <person name="Hildebrand F."/>
            <person name="Pallen M.J."/>
        </authorList>
    </citation>
    <scope>NUCLEOTIDE SEQUENCE</scope>
    <source>
        <strain evidence="15">CHK189-11263</strain>
    </source>
</reference>
<dbReference type="InterPro" id="IPR039261">
    <property type="entry name" value="FNR_nucleotide-bd"/>
</dbReference>
<dbReference type="AlphaFoldDB" id="A0A9D2M8V1"/>
<dbReference type="GO" id="GO:0016491">
    <property type="term" value="F:oxidoreductase activity"/>
    <property type="evidence" value="ECO:0007669"/>
    <property type="project" value="InterPro"/>
</dbReference>
<sequence length="259" mass="28311">MKVERECKILSKEWLNHDAVQMVLEVGDMVRTSFKNPGQFVHVKCGEGLLLRRPISVCTCEEHDGGDRLTLVFEVRGAGTEWLSERQVGDTLDVMGLLGNGFSIRPEGRYLLVGGGIGVPPMLGCAQYTGGRATAILGYRSKDRAILVDEFRENCAGVRLATDDGSMGYHGFVDALVRRELEEDRNYDAVLACGPKPMLRSVAKAAEAFGVPCQISMEERMGCGVGACLVCVCDMKDGTRKHACKDGPVFDSKEVDWDV</sequence>
<protein>
    <recommendedName>
        <fullName evidence="11">Dihydroorotate dehydrogenase B (NAD(+)), electron transfer subunit</fullName>
    </recommendedName>
    <alternativeName>
        <fullName evidence="11">Dihydroorotate oxidase B, electron transfer subunit</fullName>
    </alternativeName>
</protein>
<dbReference type="GO" id="GO:0050660">
    <property type="term" value="F:flavin adenine dinucleotide binding"/>
    <property type="evidence" value="ECO:0007669"/>
    <property type="project" value="InterPro"/>
</dbReference>
<evidence type="ECO:0000256" key="8">
    <source>
        <dbReference type="ARBA" id="ARBA00022982"/>
    </source>
</evidence>
<comment type="similarity">
    <text evidence="1 11">Belongs to the PyrK family.</text>
</comment>
<dbReference type="GO" id="GO:0046872">
    <property type="term" value="F:metal ion binding"/>
    <property type="evidence" value="ECO:0007669"/>
    <property type="project" value="UniProtKB-KW"/>
</dbReference>
<dbReference type="SUPFAM" id="SSF52343">
    <property type="entry name" value="Ferredoxin reductase-like, C-terminal NADP-linked domain"/>
    <property type="match status" value="1"/>
</dbReference>
<comment type="caution">
    <text evidence="15">The sequence shown here is derived from an EMBL/GenBank/DDBJ whole genome shotgun (WGS) entry which is preliminary data.</text>
</comment>
<dbReference type="PROSITE" id="PS51384">
    <property type="entry name" value="FAD_FR"/>
    <property type="match status" value="1"/>
</dbReference>
<evidence type="ECO:0000256" key="7">
    <source>
        <dbReference type="ARBA" id="ARBA00022975"/>
    </source>
</evidence>
<dbReference type="PIRSF" id="PIRSF006816">
    <property type="entry name" value="Cyc3_hyd_g"/>
    <property type="match status" value="1"/>
</dbReference>
<evidence type="ECO:0000256" key="12">
    <source>
        <dbReference type="PIRSR" id="PIRSR006816-1"/>
    </source>
</evidence>
<feature type="domain" description="FAD-binding FR-type" evidence="14">
    <location>
        <begin position="2"/>
        <end position="104"/>
    </location>
</feature>
<dbReference type="InterPro" id="IPR017927">
    <property type="entry name" value="FAD-bd_FR_type"/>
</dbReference>
<dbReference type="SUPFAM" id="SSF63380">
    <property type="entry name" value="Riboflavin synthase domain-like"/>
    <property type="match status" value="1"/>
</dbReference>
<evidence type="ECO:0000256" key="4">
    <source>
        <dbReference type="ARBA" id="ARBA00022714"/>
    </source>
</evidence>
<dbReference type="Proteomes" id="UP000824208">
    <property type="component" value="Unassembled WGS sequence"/>
</dbReference>
<accession>A0A9D2M8V1</accession>
<comment type="cofactor">
    <cofactor evidence="13">
        <name>[2Fe-2S] cluster</name>
        <dbReference type="ChEBI" id="CHEBI:190135"/>
    </cofactor>
    <text evidence="13">Binds 1 [2Fe-2S] cluster per subunit.</text>
</comment>
<feature type="binding site" evidence="11 12">
    <location>
        <begin position="79"/>
        <end position="80"/>
    </location>
    <ligand>
        <name>FAD</name>
        <dbReference type="ChEBI" id="CHEBI:57692"/>
    </ligand>
</feature>
<evidence type="ECO:0000256" key="5">
    <source>
        <dbReference type="ARBA" id="ARBA00022723"/>
    </source>
</evidence>
<dbReference type="GO" id="GO:0009055">
    <property type="term" value="F:electron transfer activity"/>
    <property type="evidence" value="ECO:0007669"/>
    <property type="project" value="UniProtKB-UniRule"/>
</dbReference>
<evidence type="ECO:0000259" key="14">
    <source>
        <dbReference type="PROSITE" id="PS51384"/>
    </source>
</evidence>
<dbReference type="PANTHER" id="PTHR43513:SF3">
    <property type="entry name" value="DIHYDROOROTATE DEHYDROGENASE B (NAD(+)), ELECTRON TRANSFER SUBUNIT-RELATED"/>
    <property type="match status" value="1"/>
</dbReference>
<dbReference type="CDD" id="cd06218">
    <property type="entry name" value="DHOD_e_trans"/>
    <property type="match status" value="1"/>
</dbReference>
<evidence type="ECO:0000256" key="13">
    <source>
        <dbReference type="PIRSR" id="PIRSR006816-2"/>
    </source>
</evidence>
<dbReference type="InterPro" id="IPR012165">
    <property type="entry name" value="Cyt_c3_hydrogenase_gsu"/>
</dbReference>
<keyword evidence="7 11" id="KW-0665">Pyrimidine biosynthesis</keyword>
<feature type="binding site" evidence="11 13">
    <location>
        <position position="244"/>
    </location>
    <ligand>
        <name>[2Fe-2S] cluster</name>
        <dbReference type="ChEBI" id="CHEBI:190135"/>
    </ligand>
</feature>
<dbReference type="GO" id="GO:0044205">
    <property type="term" value="P:'de novo' UMP biosynthetic process"/>
    <property type="evidence" value="ECO:0007669"/>
    <property type="project" value="UniProtKB-UniRule"/>
</dbReference>
<evidence type="ECO:0000256" key="2">
    <source>
        <dbReference type="ARBA" id="ARBA00022448"/>
    </source>
</evidence>
<dbReference type="Gene3D" id="2.10.240.10">
    <property type="entry name" value="Dihydroorotate dehydrogenase, electron transfer subunit"/>
    <property type="match status" value="1"/>
</dbReference>
<keyword evidence="6 11" id="KW-0274">FAD</keyword>
<comment type="subunit">
    <text evidence="11">Heterotetramer of 2 PyrK and 2 PyrD type B subunits.</text>
</comment>